<proteinExistence type="predicted"/>
<feature type="non-terminal residue" evidence="1">
    <location>
        <position position="1"/>
    </location>
</feature>
<protein>
    <submittedName>
        <fullName evidence="1">SH3, type 3 domain protein</fullName>
    </submittedName>
</protein>
<evidence type="ECO:0000313" key="1">
    <source>
        <dbReference type="EMBL" id="KTF08185.1"/>
    </source>
</evidence>
<dbReference type="Gene3D" id="2.30.30.40">
    <property type="entry name" value="SH3 Domains"/>
    <property type="match status" value="1"/>
</dbReference>
<accession>A0A1B6NXM5</accession>
<sequence length="77" mass="8216">AQAACFGAATVMGLDPKGDGFLAVRTGPGSHYPMIARIHNGDRVGVYGAKGGLDRDQLRPGQRLGWAHRNWLGDFIP</sequence>
<comment type="caution">
    <text evidence="1">The sequence shown here is derived from an EMBL/GenBank/DDBJ whole genome shotgun (WGS) entry which is preliminary data.</text>
</comment>
<organism evidence="1">
    <name type="scientific">marine sediment metagenome</name>
    <dbReference type="NCBI Taxonomy" id="412755"/>
    <lineage>
        <taxon>unclassified sequences</taxon>
        <taxon>metagenomes</taxon>
        <taxon>ecological metagenomes</taxon>
    </lineage>
</organism>
<dbReference type="EMBL" id="AYSL01000104">
    <property type="protein sequence ID" value="KTF08185.1"/>
    <property type="molecule type" value="Genomic_DNA"/>
</dbReference>
<name>A0A1B6NXM5_9ZZZZ</name>
<reference evidence="1" key="1">
    <citation type="submission" date="2013-11" db="EMBL/GenBank/DDBJ databases">
        <title>Microbial diversity, functional groups and degradation webs in Northern and Southern Mediterranean and Red Sea marine crude oil polluted sites.</title>
        <authorList>
            <person name="Daffonchio D."/>
            <person name="Mapelli F."/>
            <person name="Ferrer M."/>
            <person name="Richter M."/>
            <person name="Cherif A."/>
            <person name="Malkawi H.I."/>
            <person name="Yakimov M.M."/>
            <person name="Abdel-Fattah Y.R."/>
            <person name="Blaghen M."/>
            <person name="Golyshin P.N."/>
            <person name="Kalogerakis N."/>
            <person name="Boon N."/>
            <person name="Magagnini M."/>
            <person name="Fava F."/>
        </authorList>
    </citation>
    <scope>NUCLEOTIDE SEQUENCE</scope>
</reference>
<gene>
    <name evidence="1" type="ORF">MGSAQ_000319</name>
</gene>
<dbReference type="AlphaFoldDB" id="A0A1B6NXM5"/>